<dbReference type="InterPro" id="IPR036397">
    <property type="entry name" value="RNaseH_sf"/>
</dbReference>
<comment type="caution">
    <text evidence="2">The sequence shown here is derived from an EMBL/GenBank/DDBJ whole genome shotgun (WGS) entry which is preliminary data.</text>
</comment>
<keyword evidence="3" id="KW-1185">Reference proteome</keyword>
<dbReference type="RefSeq" id="WP_157298765.1">
    <property type="nucleotide sequence ID" value="NZ_BAAAZB010000005.1"/>
</dbReference>
<accession>A0A6N8J4F9</accession>
<dbReference type="InterPro" id="IPR047655">
    <property type="entry name" value="Transpos_IS630-like"/>
</dbReference>
<dbReference type="InterPro" id="IPR038717">
    <property type="entry name" value="Tc1-like_DDE_dom"/>
</dbReference>
<evidence type="ECO:0000313" key="3">
    <source>
        <dbReference type="Proteomes" id="UP000468388"/>
    </source>
</evidence>
<dbReference type="Pfam" id="PF13358">
    <property type="entry name" value="DDE_3"/>
    <property type="match status" value="1"/>
</dbReference>
<evidence type="ECO:0000259" key="1">
    <source>
        <dbReference type="Pfam" id="PF13358"/>
    </source>
</evidence>
<evidence type="ECO:0000313" key="2">
    <source>
        <dbReference type="EMBL" id="MVT40135.1"/>
    </source>
</evidence>
<dbReference type="Gene3D" id="3.30.420.10">
    <property type="entry name" value="Ribonuclease H-like superfamily/Ribonuclease H"/>
    <property type="match status" value="1"/>
</dbReference>
<dbReference type="AlphaFoldDB" id="A0A6N8J4F9"/>
<dbReference type="InterPro" id="IPR009057">
    <property type="entry name" value="Homeodomain-like_sf"/>
</dbReference>
<reference evidence="2 3" key="1">
    <citation type="submission" date="2019-12" db="EMBL/GenBank/DDBJ databases">
        <title>The draft genomic sequence of strain Chitinophaga oryziterrae JCM 16595.</title>
        <authorList>
            <person name="Zhang X."/>
        </authorList>
    </citation>
    <scope>NUCLEOTIDE SEQUENCE [LARGE SCALE GENOMIC DNA]</scope>
    <source>
        <strain evidence="2 3">JCM 16595</strain>
    </source>
</reference>
<feature type="domain" description="Tc1-like transposase DDE" evidence="1">
    <location>
        <begin position="176"/>
        <end position="317"/>
    </location>
</feature>
<protein>
    <submittedName>
        <fullName evidence="2">IS630 family transposase</fullName>
    </submittedName>
</protein>
<sequence length="346" mass="39875">MARVSQKITATASEKTELLSMSRSHKLDSRYVLRSRIILYSLEGKRLDEIMAETGVTRMVVNKWRNRFRASGIEGLKDAPRSGKPAKFDAADEARVIQKACEKPADGYTNWSQRRIASETGMSQFKVHQILKKAALKPHKVEYWCGKSPDPEFESKMMTIVGLYMNPPQNAIVLSVDEKSQLQALDRTQPELPLRSGQPRRQTATYKRNGTVSLIASLAVHSGEIIGKSIDSNNKDNFLSFLKKLDRTYRNSTLHIIVDNFSAHKHKDIQEWLSNKRKIKLYYTPTYSSWLNQIEIWFNMLSKDVIKGGIWRSTKQMVDQIMEYIKTYNQTRAKPFQWTYEGTKSK</sequence>
<proteinExistence type="predicted"/>
<organism evidence="2 3">
    <name type="scientific">Chitinophaga oryziterrae</name>
    <dbReference type="NCBI Taxonomy" id="1031224"/>
    <lineage>
        <taxon>Bacteria</taxon>
        <taxon>Pseudomonadati</taxon>
        <taxon>Bacteroidota</taxon>
        <taxon>Chitinophagia</taxon>
        <taxon>Chitinophagales</taxon>
        <taxon>Chitinophagaceae</taxon>
        <taxon>Chitinophaga</taxon>
    </lineage>
</organism>
<dbReference type="Pfam" id="PF13565">
    <property type="entry name" value="HTH_32"/>
    <property type="match status" value="1"/>
</dbReference>
<dbReference type="InterPro" id="IPR012337">
    <property type="entry name" value="RNaseH-like_sf"/>
</dbReference>
<dbReference type="GO" id="GO:0003676">
    <property type="term" value="F:nucleic acid binding"/>
    <property type="evidence" value="ECO:0007669"/>
    <property type="project" value="InterPro"/>
</dbReference>
<dbReference type="NCBIfam" id="NF033545">
    <property type="entry name" value="transpos_IS630"/>
    <property type="match status" value="1"/>
</dbReference>
<gene>
    <name evidence="2" type="ORF">GO495_06040</name>
</gene>
<dbReference type="SUPFAM" id="SSF53098">
    <property type="entry name" value="Ribonuclease H-like"/>
    <property type="match status" value="1"/>
</dbReference>
<dbReference type="SUPFAM" id="SSF46689">
    <property type="entry name" value="Homeodomain-like"/>
    <property type="match status" value="1"/>
</dbReference>
<dbReference type="EMBL" id="WRXO01000001">
    <property type="protein sequence ID" value="MVT40135.1"/>
    <property type="molecule type" value="Genomic_DNA"/>
</dbReference>
<dbReference type="Proteomes" id="UP000468388">
    <property type="component" value="Unassembled WGS sequence"/>
</dbReference>
<name>A0A6N8J4F9_9BACT</name>
<dbReference type="OrthoDB" id="1128828at2"/>